<keyword evidence="1" id="KW-0238">DNA-binding</keyword>
<dbReference type="Gene3D" id="1.10.443.10">
    <property type="entry name" value="Intergrase catalytic core"/>
    <property type="match status" value="1"/>
</dbReference>
<evidence type="ECO:0000256" key="1">
    <source>
        <dbReference type="ARBA" id="ARBA00023125"/>
    </source>
</evidence>
<dbReference type="InterPro" id="IPR013762">
    <property type="entry name" value="Integrase-like_cat_sf"/>
</dbReference>
<dbReference type="KEGG" id="meh:M301_2559"/>
<dbReference type="RefSeq" id="WP_013149223.1">
    <property type="nucleotide sequence ID" value="NC_014207.1"/>
</dbReference>
<accession>D7DNB5</accession>
<evidence type="ECO:0000256" key="2">
    <source>
        <dbReference type="ARBA" id="ARBA00023172"/>
    </source>
</evidence>
<dbReference type="SUPFAM" id="SSF56349">
    <property type="entry name" value="DNA breaking-rejoining enzymes"/>
    <property type="match status" value="1"/>
</dbReference>
<organism evidence="3 4">
    <name type="scientific">Methylotenera versatilis (strain 301)</name>
    <dbReference type="NCBI Taxonomy" id="666681"/>
    <lineage>
        <taxon>Bacteria</taxon>
        <taxon>Pseudomonadati</taxon>
        <taxon>Pseudomonadota</taxon>
        <taxon>Betaproteobacteria</taxon>
        <taxon>Nitrosomonadales</taxon>
        <taxon>Methylophilaceae</taxon>
        <taxon>Methylotenera</taxon>
    </lineage>
</organism>
<protein>
    <recommendedName>
        <fullName evidence="5">Integrase family protein</fullName>
    </recommendedName>
</protein>
<proteinExistence type="predicted"/>
<dbReference type="Proteomes" id="UP000000383">
    <property type="component" value="Chromosome"/>
</dbReference>
<dbReference type="GO" id="GO:0003677">
    <property type="term" value="F:DNA binding"/>
    <property type="evidence" value="ECO:0007669"/>
    <property type="project" value="UniProtKB-KW"/>
</dbReference>
<dbReference type="eggNOG" id="COG0582">
    <property type="taxonomic scope" value="Bacteria"/>
</dbReference>
<reference evidence="3 4" key="2">
    <citation type="journal article" date="2011" name="J. Bacteriol.">
        <title>Genomes of three methylotrophs from a single niche uncover genetic and metabolic divergence of Methylophilaceae.</title>
        <authorList>
            <person name="Lapidus A."/>
            <person name="Clum A."/>
            <person name="Labutti K."/>
            <person name="Kaluzhnaya M.G."/>
            <person name="Lim S."/>
            <person name="Beck D.A."/>
            <person name="Glavina Del Rio T."/>
            <person name="Nolan M."/>
            <person name="Mavromatis K."/>
            <person name="Huntemann M."/>
            <person name="Lucas S."/>
            <person name="Lidstrom M.E."/>
            <person name="Ivanova N."/>
            <person name="Chistoserdova L."/>
        </authorList>
    </citation>
    <scope>NUCLEOTIDE SEQUENCE [LARGE SCALE GENOMIC DNA]</scope>
    <source>
        <strain evidence="3 4">301</strain>
    </source>
</reference>
<dbReference type="GO" id="GO:0006310">
    <property type="term" value="P:DNA recombination"/>
    <property type="evidence" value="ECO:0007669"/>
    <property type="project" value="UniProtKB-KW"/>
</dbReference>
<sequence>MKTLTLDEASHFLRLAPQEIMSKVETGHLPGAKINDELLFIDSDLADYLRGYYHPTVSKTATSPNPNLPPVTVDKFNTLFSELVPHMLRIEENRVRRGELSQKSLSITRNRLAKWVEPYFDGMAISEIGYVTLEAFIQQLTESEIKGVAITQYLIIIRKVLNYALLTNLITSLPHFPKVKAPRASRGAFTINEYRRLLKTAWRMRNQPYMMQNRPKEIHLNEVSVMDVIMPSDMTRLIGFMVNSFIRPSDLKFIQHKHVEIVDGEYLYLRLSLPETKKHDQPIVTLTAGVGIYKRLLKDAKSRGYGKPNDYLFLPEMAKRRDHALRYLGFLFSWVLDKANLKYGAKGQTRTLYCLRHTAITYRLLYGEGVDLLTLAKNARTSVIMIERHYASTLNGEMNIALLHSKRIRKSIKQHN</sequence>
<dbReference type="Gene3D" id="1.10.150.130">
    <property type="match status" value="1"/>
</dbReference>
<dbReference type="InterPro" id="IPR011010">
    <property type="entry name" value="DNA_brk_join_enz"/>
</dbReference>
<evidence type="ECO:0000313" key="3">
    <source>
        <dbReference type="EMBL" id="ADI30916.1"/>
    </source>
</evidence>
<keyword evidence="2" id="KW-0233">DNA recombination</keyword>
<evidence type="ECO:0008006" key="5">
    <source>
        <dbReference type="Google" id="ProtNLM"/>
    </source>
</evidence>
<dbReference type="InterPro" id="IPR010998">
    <property type="entry name" value="Integrase_recombinase_N"/>
</dbReference>
<keyword evidence="4" id="KW-1185">Reference proteome</keyword>
<evidence type="ECO:0000313" key="4">
    <source>
        <dbReference type="Proteomes" id="UP000000383"/>
    </source>
</evidence>
<dbReference type="GO" id="GO:0015074">
    <property type="term" value="P:DNA integration"/>
    <property type="evidence" value="ECO:0007669"/>
    <property type="project" value="InterPro"/>
</dbReference>
<dbReference type="OrthoDB" id="8875502at2"/>
<reference evidence="4" key="1">
    <citation type="submission" date="2010-05" db="EMBL/GenBank/DDBJ databases">
        <title>Complete sequence of Methylotenera sp. 301.</title>
        <authorList>
            <person name="Lucas S."/>
            <person name="Copeland A."/>
            <person name="Lapidus A."/>
            <person name="Cheng J.-F."/>
            <person name="Bruce D."/>
            <person name="Goodwin L."/>
            <person name="Pitluck S."/>
            <person name="Clum A."/>
            <person name="Land M."/>
            <person name="Hauser L."/>
            <person name="Kyrpides N."/>
            <person name="Ivanova N."/>
            <person name="Chistoservova L."/>
            <person name="Kalyuzhnaya M."/>
            <person name="Woyke T."/>
        </authorList>
    </citation>
    <scope>NUCLEOTIDE SEQUENCE [LARGE SCALE GENOMIC DNA]</scope>
    <source>
        <strain evidence="4">301</strain>
    </source>
</reference>
<dbReference type="HOGENOM" id="CLU_058044_0_0_4"/>
<name>D7DNB5_METV0</name>
<dbReference type="EMBL" id="CP002056">
    <property type="protein sequence ID" value="ADI30916.1"/>
    <property type="molecule type" value="Genomic_DNA"/>
</dbReference>
<dbReference type="AlphaFoldDB" id="D7DNB5"/>
<dbReference type="STRING" id="666681.M301_2559"/>
<gene>
    <name evidence="3" type="ordered locus">M301_2559</name>
</gene>